<dbReference type="AlphaFoldDB" id="A1WI34"/>
<keyword evidence="2" id="KW-1185">Reference proteome</keyword>
<dbReference type="Gene3D" id="1.20.120.450">
    <property type="entry name" value="dinb family like domain"/>
    <property type="match status" value="1"/>
</dbReference>
<dbReference type="PANTHER" id="PTHR36922:SF1">
    <property type="entry name" value="DUF1993 DOMAIN-CONTAINING PROTEIN"/>
    <property type="match status" value="1"/>
</dbReference>
<dbReference type="GeneID" id="76460151"/>
<dbReference type="HOGENOM" id="CLU_090929_1_0_4"/>
<dbReference type="Pfam" id="PF09351">
    <property type="entry name" value="DUF1993"/>
    <property type="match status" value="1"/>
</dbReference>
<accession>A1WI34</accession>
<dbReference type="eggNOG" id="COG3812">
    <property type="taxonomic scope" value="Bacteria"/>
</dbReference>
<dbReference type="KEGG" id="vei:Veis_1532"/>
<dbReference type="InterPro" id="IPR018531">
    <property type="entry name" value="DUF1993"/>
</dbReference>
<dbReference type="PANTHER" id="PTHR36922">
    <property type="entry name" value="BLL2446 PROTEIN"/>
    <property type="match status" value="1"/>
</dbReference>
<dbReference type="EMBL" id="CP000542">
    <property type="protein sequence ID" value="ABM57291.1"/>
    <property type="molecule type" value="Genomic_DNA"/>
</dbReference>
<evidence type="ECO:0000313" key="1">
    <source>
        <dbReference type="EMBL" id="ABM57291.1"/>
    </source>
</evidence>
<evidence type="ECO:0000313" key="2">
    <source>
        <dbReference type="Proteomes" id="UP000000374"/>
    </source>
</evidence>
<reference evidence="2" key="1">
    <citation type="submission" date="2006-12" db="EMBL/GenBank/DDBJ databases">
        <title>Complete sequence of chromosome 1 of Verminephrobacter eiseniae EF01-2.</title>
        <authorList>
            <person name="Copeland A."/>
            <person name="Lucas S."/>
            <person name="Lapidus A."/>
            <person name="Barry K."/>
            <person name="Detter J.C."/>
            <person name="Glavina del Rio T."/>
            <person name="Dalin E."/>
            <person name="Tice H."/>
            <person name="Pitluck S."/>
            <person name="Chertkov O."/>
            <person name="Brettin T."/>
            <person name="Bruce D."/>
            <person name="Han C."/>
            <person name="Tapia R."/>
            <person name="Gilna P."/>
            <person name="Schmutz J."/>
            <person name="Larimer F."/>
            <person name="Land M."/>
            <person name="Hauser L."/>
            <person name="Kyrpides N."/>
            <person name="Kim E."/>
            <person name="Stahl D."/>
            <person name="Richardson P."/>
        </authorList>
    </citation>
    <scope>NUCLEOTIDE SEQUENCE [LARGE SCALE GENOMIC DNA]</scope>
    <source>
        <strain evidence="2">EF01-2</strain>
    </source>
</reference>
<dbReference type="InterPro" id="IPR034660">
    <property type="entry name" value="DinB/YfiT-like"/>
</dbReference>
<gene>
    <name evidence="1" type="ordered locus">Veis_1532</name>
</gene>
<evidence type="ECO:0008006" key="3">
    <source>
        <dbReference type="Google" id="ProtNLM"/>
    </source>
</evidence>
<proteinExistence type="predicted"/>
<dbReference type="Proteomes" id="UP000000374">
    <property type="component" value="Chromosome"/>
</dbReference>
<dbReference type="RefSeq" id="WP_011809298.1">
    <property type="nucleotide sequence ID" value="NC_008786.1"/>
</dbReference>
<dbReference type="OrthoDB" id="338237at2"/>
<dbReference type="SUPFAM" id="SSF109854">
    <property type="entry name" value="DinB/YfiT-like putative metalloenzymes"/>
    <property type="match status" value="1"/>
</dbReference>
<sequence>MTISYYAATVPVFRQSLNVMQDILKKAEAYASAKDIDAAVLLEARLFPDMRDLIYQVQLAADFAKSVSARLAGVEVPSYPDNETSFAELQARLDKTLAFIGSIGPEQFAGAGSREIVLYPGTAKERRFTSQAYLLHYGMQHFFFHVTIAYAILRHNGVEIGKSDYMGSH</sequence>
<name>A1WI34_VEREI</name>
<organism evidence="1 2">
    <name type="scientific">Verminephrobacter eiseniae (strain EF01-2)</name>
    <dbReference type="NCBI Taxonomy" id="391735"/>
    <lineage>
        <taxon>Bacteria</taxon>
        <taxon>Pseudomonadati</taxon>
        <taxon>Pseudomonadota</taxon>
        <taxon>Betaproteobacteria</taxon>
        <taxon>Burkholderiales</taxon>
        <taxon>Comamonadaceae</taxon>
        <taxon>Verminephrobacter</taxon>
    </lineage>
</organism>
<dbReference type="STRING" id="391735.Veis_1532"/>
<protein>
    <recommendedName>
        <fullName evidence="3">DUF1993 domain-containing protein</fullName>
    </recommendedName>
</protein>